<dbReference type="RefSeq" id="WP_137067486.1">
    <property type="nucleotide sequence ID" value="NZ_SZPY01000005.1"/>
</dbReference>
<dbReference type="Proteomes" id="UP000307808">
    <property type="component" value="Unassembled WGS sequence"/>
</dbReference>
<dbReference type="AlphaFoldDB" id="A0A4V5TJP8"/>
<organism evidence="1 2">
    <name type="scientific">Nocardioides jishulii</name>
    <dbReference type="NCBI Taxonomy" id="2575440"/>
    <lineage>
        <taxon>Bacteria</taxon>
        <taxon>Bacillati</taxon>
        <taxon>Actinomycetota</taxon>
        <taxon>Actinomycetes</taxon>
        <taxon>Propionibacteriales</taxon>
        <taxon>Nocardioidaceae</taxon>
        <taxon>Nocardioides</taxon>
    </lineage>
</organism>
<evidence type="ECO:0000313" key="1">
    <source>
        <dbReference type="EMBL" id="TKI60453.1"/>
    </source>
</evidence>
<name>A0A4V5TJP8_9ACTN</name>
<proteinExistence type="predicted"/>
<dbReference type="SUPFAM" id="SSF56281">
    <property type="entry name" value="Metallo-hydrolase/oxidoreductase"/>
    <property type="match status" value="1"/>
</dbReference>
<reference evidence="1 2" key="1">
    <citation type="submission" date="2019-04" db="EMBL/GenBank/DDBJ databases">
        <authorList>
            <person name="Dong K."/>
        </authorList>
    </citation>
    <scope>NUCLEOTIDE SEQUENCE [LARGE SCALE GENOMIC DNA]</scope>
    <source>
        <strain evidence="2">dk3543</strain>
    </source>
</reference>
<comment type="caution">
    <text evidence="1">The sequence shown here is derived from an EMBL/GenBank/DDBJ whole genome shotgun (WGS) entry which is preliminary data.</text>
</comment>
<evidence type="ECO:0000313" key="2">
    <source>
        <dbReference type="Proteomes" id="UP000307808"/>
    </source>
</evidence>
<dbReference type="InterPro" id="IPR050114">
    <property type="entry name" value="UPF0173_UPF0282_UlaG_hydrolase"/>
</dbReference>
<keyword evidence="1" id="KW-0378">Hydrolase</keyword>
<dbReference type="GO" id="GO:0016787">
    <property type="term" value="F:hydrolase activity"/>
    <property type="evidence" value="ECO:0007669"/>
    <property type="project" value="UniProtKB-KW"/>
</dbReference>
<accession>A0A4V5TJP8</accession>
<gene>
    <name evidence="1" type="ORF">FC770_16820</name>
</gene>
<dbReference type="OrthoDB" id="9789133at2"/>
<protein>
    <submittedName>
        <fullName evidence="1">MBL fold metallo-hydrolase</fullName>
    </submittedName>
</protein>
<keyword evidence="2" id="KW-1185">Reference proteome</keyword>
<sequence length="306" mass="33059">MRARLGRPDLARWAHLADVPVAESDSPLRVAWLGVSTIHVADGRSALLTDGFFTRPSLLKVGLGSFAPDPARIDEALLLADIDRLDAVLPVHTHYDHVMDSATVAMRTGAVVVGGSSAAQVARGHGVPESRIVAATPGEPLRLGAFEVTLVEGSHCPPDRYPGRIEAPVPRRAGVRAYRCGEAWSTLVRHLPSGRRMLIQGSAGCVPGALEGHRAEVAYLGVGQLGIQDEAYTQTYWDETVGRVGAKRVVVVHHDDFFSPLTAPMRALPYAGDDLGVTMERLGRYAERDGVRLSFPTLWQRSDPWA</sequence>
<dbReference type="PANTHER" id="PTHR43546:SF3">
    <property type="entry name" value="UPF0173 METAL-DEPENDENT HYDROLASE MJ1163"/>
    <property type="match status" value="1"/>
</dbReference>
<dbReference type="EMBL" id="SZPY01000005">
    <property type="protein sequence ID" value="TKI60453.1"/>
    <property type="molecule type" value="Genomic_DNA"/>
</dbReference>
<dbReference type="PANTHER" id="PTHR43546">
    <property type="entry name" value="UPF0173 METAL-DEPENDENT HYDROLASE MJ1163-RELATED"/>
    <property type="match status" value="1"/>
</dbReference>
<dbReference type="Gene3D" id="3.60.15.10">
    <property type="entry name" value="Ribonuclease Z/Hydroxyacylglutathione hydrolase-like"/>
    <property type="match status" value="1"/>
</dbReference>
<dbReference type="InterPro" id="IPR036866">
    <property type="entry name" value="RibonucZ/Hydroxyglut_hydro"/>
</dbReference>